<dbReference type="Pfam" id="PF14382">
    <property type="entry name" value="ECR1_N"/>
    <property type="match status" value="1"/>
</dbReference>
<dbReference type="InterPro" id="IPR036612">
    <property type="entry name" value="KH_dom_type_1_sf"/>
</dbReference>
<evidence type="ECO:0000313" key="7">
    <source>
        <dbReference type="Proteomes" id="UP001334248"/>
    </source>
</evidence>
<evidence type="ECO:0000313" key="6">
    <source>
        <dbReference type="EMBL" id="KAK5942811.1"/>
    </source>
</evidence>
<protein>
    <submittedName>
        <fullName evidence="6">Exosome complex component rrp4</fullName>
    </submittedName>
</protein>
<feature type="compositionally biased region" description="Low complexity" evidence="4">
    <location>
        <begin position="278"/>
        <end position="292"/>
    </location>
</feature>
<dbReference type="InterPro" id="IPR048565">
    <property type="entry name" value="S1_RRP4"/>
</dbReference>
<dbReference type="InterPro" id="IPR012340">
    <property type="entry name" value="NA-bd_OB-fold"/>
</dbReference>
<keyword evidence="3" id="KW-0694">RNA-binding</keyword>
<dbReference type="RefSeq" id="XP_064730901.1">
    <property type="nucleotide sequence ID" value="XM_064873797.1"/>
</dbReference>
<reference evidence="6 7" key="1">
    <citation type="journal article" date="2023" name="Res Sq">
        <title>Genomic and morphological characterization of Knufia obscura isolated from the Mars 2020 spacecraft assembly facility.</title>
        <authorList>
            <person name="Chander A.M."/>
            <person name="Teixeira M.M."/>
            <person name="Singh N.K."/>
            <person name="Williams M.P."/>
            <person name="Parker C.W."/>
            <person name="Leo P."/>
            <person name="Stajich J.E."/>
            <person name="Torok T."/>
            <person name="Tighe S."/>
            <person name="Mason C.E."/>
            <person name="Venkateswaran K."/>
        </authorList>
    </citation>
    <scope>NUCLEOTIDE SEQUENCE [LARGE SCALE GENOMIC DNA]</scope>
    <source>
        <strain evidence="6 7">CCFEE 5817</strain>
    </source>
</reference>
<feature type="domain" description="S1 motif" evidence="5">
    <location>
        <begin position="126"/>
        <end position="207"/>
    </location>
</feature>
<comment type="caution">
    <text evidence="6">The sequence shown here is derived from an EMBL/GenBank/DDBJ whole genome shotgun (WGS) entry which is preliminary data.</text>
</comment>
<feature type="region of interest" description="Disordered" evidence="4">
    <location>
        <begin position="275"/>
        <end position="297"/>
    </location>
</feature>
<name>A0ABR0RQD1_9EURO</name>
<dbReference type="InterPro" id="IPR026699">
    <property type="entry name" value="Exosome_RNA_bind1/RRP40/RRP4"/>
</dbReference>
<organism evidence="6 7">
    <name type="scientific">Knufia obscura</name>
    <dbReference type="NCBI Taxonomy" id="1635080"/>
    <lineage>
        <taxon>Eukaryota</taxon>
        <taxon>Fungi</taxon>
        <taxon>Dikarya</taxon>
        <taxon>Ascomycota</taxon>
        <taxon>Pezizomycotina</taxon>
        <taxon>Eurotiomycetes</taxon>
        <taxon>Chaetothyriomycetidae</taxon>
        <taxon>Chaetothyriales</taxon>
        <taxon>Trichomeriaceae</taxon>
        <taxon>Knufia</taxon>
    </lineage>
</organism>
<dbReference type="Gene3D" id="2.40.50.100">
    <property type="match status" value="1"/>
</dbReference>
<dbReference type="GeneID" id="89998826"/>
<dbReference type="SUPFAM" id="SSF110324">
    <property type="entry name" value="Ribosomal L27 protein-like"/>
    <property type="match status" value="1"/>
</dbReference>
<dbReference type="SUPFAM" id="SSF50249">
    <property type="entry name" value="Nucleic acid-binding proteins"/>
    <property type="match status" value="1"/>
</dbReference>
<keyword evidence="2" id="KW-0271">Exosome</keyword>
<dbReference type="CDD" id="cd05789">
    <property type="entry name" value="S1_Rrp4"/>
    <property type="match status" value="1"/>
</dbReference>
<evidence type="ECO:0000259" key="5">
    <source>
        <dbReference type="SMART" id="SM00316"/>
    </source>
</evidence>
<comment type="subcellular location">
    <subcellularLocation>
        <location evidence="1">Nucleus</location>
    </subcellularLocation>
</comment>
<dbReference type="PANTHER" id="PTHR21321:SF4">
    <property type="entry name" value="EXOSOME COMPLEX COMPONENT RRP4"/>
    <property type="match status" value="1"/>
</dbReference>
<evidence type="ECO:0000256" key="3">
    <source>
        <dbReference type="ARBA" id="ARBA00022884"/>
    </source>
</evidence>
<dbReference type="Gene3D" id="2.40.50.140">
    <property type="entry name" value="Nucleic acid-binding proteins"/>
    <property type="match status" value="1"/>
</dbReference>
<evidence type="ECO:0000256" key="4">
    <source>
        <dbReference type="SAM" id="MobiDB-lite"/>
    </source>
</evidence>
<gene>
    <name evidence="6" type="primary">rrp4</name>
    <name evidence="6" type="ORF">PMZ80_005377</name>
</gene>
<evidence type="ECO:0000256" key="1">
    <source>
        <dbReference type="ARBA" id="ARBA00004123"/>
    </source>
</evidence>
<dbReference type="SMART" id="SM00316">
    <property type="entry name" value="S1"/>
    <property type="match status" value="1"/>
</dbReference>
<dbReference type="Pfam" id="PF21266">
    <property type="entry name" value="S1_RRP4"/>
    <property type="match status" value="1"/>
</dbReference>
<dbReference type="Proteomes" id="UP001334248">
    <property type="component" value="Unassembled WGS sequence"/>
</dbReference>
<proteinExistence type="predicted"/>
<dbReference type="InterPro" id="IPR003029">
    <property type="entry name" value="S1_domain"/>
</dbReference>
<keyword evidence="7" id="KW-1185">Reference proteome</keyword>
<sequence>MALTILPPLPDTDYAPTHSRPKHHHGSSDTSASDSEGGMSLDSDDLNPRPTKRARLNNKPKPSIASHSIVVPGEPITDETQWMRGHGTTTTLSPTSTLITATLAGPITPTNKLLSVLPLRARYTPEVGDLVLGRIVSVEKSQWRVDVSAPLLAKLSMSSINLPGGALRRRTANDELQMRRYFQEGDLLVAEVQSVASGDGSATLHARSLRYGKLRNGVFVAVAGTGGGGGVVRSRRQQFTVSTAVAAGGIGGGEVDVILGVNGYVWLSKHIEDNSDVTGSNSKSTSNTPTSKAGGVDLGINNLDEAVSSEAYSSQNDMIEEGTRREIARLAEVIGALAEGAVRVDEEGVRRGYEVAVEVGLGSGAEVEMGGGSYWIRRLGGGLWRGCWVVERDCTNWRDD</sequence>
<dbReference type="EMBL" id="JAVHJV010000005">
    <property type="protein sequence ID" value="KAK5942811.1"/>
    <property type="molecule type" value="Genomic_DNA"/>
</dbReference>
<feature type="region of interest" description="Disordered" evidence="4">
    <location>
        <begin position="1"/>
        <end position="71"/>
    </location>
</feature>
<dbReference type="PANTHER" id="PTHR21321">
    <property type="entry name" value="PNAS-3 RELATED"/>
    <property type="match status" value="1"/>
</dbReference>
<dbReference type="SUPFAM" id="SSF54791">
    <property type="entry name" value="Eukaryotic type KH-domain (KH-domain type I)"/>
    <property type="match status" value="1"/>
</dbReference>
<evidence type="ECO:0000256" key="2">
    <source>
        <dbReference type="ARBA" id="ARBA00022835"/>
    </source>
</evidence>
<dbReference type="InterPro" id="IPR025721">
    <property type="entry name" value="Exosome_cplx_N_dom"/>
</dbReference>
<accession>A0ABR0RQD1</accession>